<dbReference type="Gene3D" id="2.60.120.200">
    <property type="match status" value="1"/>
</dbReference>
<sequence>MPWRGRFGRLDVMRLRLAIGAAGVVTVLATIATTVATLAVTDASAAESRSAARLETQRAAATTWSASFEGFPGAAWKSSWGVVSGGQFGFDRMFAMTGGGLLVRYGAGSSAPSCTNCPTEGGGQFYTNVPSLATSRTVSLKYQLKFPVGHDFGRGGKLPGLYGGSPGEASGGNHGNAWSTRFMWRNGNQGEVYFYSPDEEGYGRDLGLGSWSYPADDAYHTIEQFVDRTSQTITVWFDGRQVFTTTVSGISAIDVSGIFFSTFYGGHSTEWGPAVASEARFKNFSLSTAVQH</sequence>
<dbReference type="PANTHER" id="PTHR40124">
    <property type="match status" value="1"/>
</dbReference>
<protein>
    <recommendedName>
        <fullName evidence="1">Polysaccharide lyase 14 domain-containing protein</fullName>
    </recommendedName>
</protein>
<dbReference type="InterPro" id="IPR048958">
    <property type="entry name" value="Polysacc_lyase_14"/>
</dbReference>
<evidence type="ECO:0000313" key="3">
    <source>
        <dbReference type="Proteomes" id="UP000612585"/>
    </source>
</evidence>
<organism evidence="2 3">
    <name type="scientific">Virgisporangium aurantiacum</name>
    <dbReference type="NCBI Taxonomy" id="175570"/>
    <lineage>
        <taxon>Bacteria</taxon>
        <taxon>Bacillati</taxon>
        <taxon>Actinomycetota</taxon>
        <taxon>Actinomycetes</taxon>
        <taxon>Micromonosporales</taxon>
        <taxon>Micromonosporaceae</taxon>
        <taxon>Virgisporangium</taxon>
    </lineage>
</organism>
<dbReference type="EMBL" id="BOPG01000063">
    <property type="protein sequence ID" value="GIJ61161.1"/>
    <property type="molecule type" value="Genomic_DNA"/>
</dbReference>
<accession>A0A8J3ZGH5</accession>
<gene>
    <name evidence="2" type="ORF">Vau01_086770</name>
</gene>
<dbReference type="PANTHER" id="PTHR40124:SF1">
    <property type="entry name" value="DISAGGREGATASE RELATED REPEAT PROTEIN"/>
    <property type="match status" value="1"/>
</dbReference>
<comment type="caution">
    <text evidence="2">The sequence shown here is derived from an EMBL/GenBank/DDBJ whole genome shotgun (WGS) entry which is preliminary data.</text>
</comment>
<feature type="domain" description="Polysaccharide lyase 14" evidence="1">
    <location>
        <begin position="101"/>
        <end position="284"/>
    </location>
</feature>
<reference evidence="2" key="1">
    <citation type="submission" date="2021-01" db="EMBL/GenBank/DDBJ databases">
        <title>Whole genome shotgun sequence of Virgisporangium aurantiacum NBRC 16421.</title>
        <authorList>
            <person name="Komaki H."/>
            <person name="Tamura T."/>
        </authorList>
    </citation>
    <scope>NUCLEOTIDE SEQUENCE</scope>
    <source>
        <strain evidence="2">NBRC 16421</strain>
    </source>
</reference>
<evidence type="ECO:0000259" key="1">
    <source>
        <dbReference type="Pfam" id="PF21294"/>
    </source>
</evidence>
<dbReference type="Pfam" id="PF21294">
    <property type="entry name" value="Polysacc_lyase_14"/>
    <property type="match status" value="1"/>
</dbReference>
<dbReference type="AlphaFoldDB" id="A0A8J3ZGH5"/>
<keyword evidence="3" id="KW-1185">Reference proteome</keyword>
<dbReference type="Proteomes" id="UP000612585">
    <property type="component" value="Unassembled WGS sequence"/>
</dbReference>
<evidence type="ECO:0000313" key="2">
    <source>
        <dbReference type="EMBL" id="GIJ61161.1"/>
    </source>
</evidence>
<name>A0A8J3ZGH5_9ACTN</name>
<proteinExistence type="predicted"/>